<reference evidence="1 2" key="2">
    <citation type="submission" date="2018-10" db="EMBL/GenBank/DDBJ databases">
        <authorList>
            <consortium name="Pathogen Informatics"/>
        </authorList>
    </citation>
    <scope>NUCLEOTIDE SEQUENCE [LARGE SCALE GENOMIC DNA]</scope>
</reference>
<evidence type="ECO:0000313" key="3">
    <source>
        <dbReference type="WBParaSite" id="EVEC_0000046001-mRNA-1"/>
    </source>
</evidence>
<dbReference type="WBParaSite" id="EVEC_0000046001-mRNA-1">
    <property type="protein sequence ID" value="EVEC_0000046001-mRNA-1"/>
    <property type="gene ID" value="EVEC_0000046001"/>
</dbReference>
<dbReference type="Proteomes" id="UP000274131">
    <property type="component" value="Unassembled WGS sequence"/>
</dbReference>
<evidence type="ECO:0000313" key="2">
    <source>
        <dbReference type="Proteomes" id="UP000274131"/>
    </source>
</evidence>
<dbReference type="EMBL" id="UXUI01000295">
    <property type="protein sequence ID" value="VDD85164.1"/>
    <property type="molecule type" value="Genomic_DNA"/>
</dbReference>
<dbReference type="AlphaFoldDB" id="A0A0N4UT92"/>
<keyword evidence="2" id="KW-1185">Reference proteome</keyword>
<organism evidence="3">
    <name type="scientific">Enterobius vermicularis</name>
    <name type="common">Human pinworm</name>
    <dbReference type="NCBI Taxonomy" id="51028"/>
    <lineage>
        <taxon>Eukaryota</taxon>
        <taxon>Metazoa</taxon>
        <taxon>Ecdysozoa</taxon>
        <taxon>Nematoda</taxon>
        <taxon>Chromadorea</taxon>
        <taxon>Rhabditida</taxon>
        <taxon>Spirurina</taxon>
        <taxon>Oxyuridomorpha</taxon>
        <taxon>Oxyuroidea</taxon>
        <taxon>Oxyuridae</taxon>
        <taxon>Enterobius</taxon>
    </lineage>
</organism>
<protein>
    <submittedName>
        <fullName evidence="1 3">Uncharacterized protein</fullName>
    </submittedName>
</protein>
<evidence type="ECO:0000313" key="1">
    <source>
        <dbReference type="EMBL" id="VDD85164.1"/>
    </source>
</evidence>
<name>A0A0N4UT92_ENTVE</name>
<sequence>MNLTHKILPFLILGFGKPVNSVALPKSNGQYTLTEEYLADNNNAEPIPEELLTRLSDNDNSLAKRMELLKIHDKPMRRRVSRTYSIVSDSKVEGQARINSKDDELLEGNFKECLKMKTFVEIMACLAVGEVHNIERHPISTAQNENTQDAISVLNNELEILKHAVIEMRKLLEWLISDEDNEDSKTSSSTTKLPDFVKNFAFQSPNNDNSKKMNVIKNDAPEMPYSRRSNDSFKIDPNIHWYRNGVAGIRITDSVQKSKKYDTSGFSQRQQQFLNEEYQRHGELRQLSSAEDNLNRVPFNFEN</sequence>
<proteinExistence type="predicted"/>
<accession>A0A0N4UT92</accession>
<reference evidence="3" key="1">
    <citation type="submission" date="2017-02" db="UniProtKB">
        <authorList>
            <consortium name="WormBaseParasite"/>
        </authorList>
    </citation>
    <scope>IDENTIFICATION</scope>
</reference>
<gene>
    <name evidence="1" type="ORF">EVEC_LOCUS307</name>
</gene>